<evidence type="ECO:0000313" key="3">
    <source>
        <dbReference type="Proteomes" id="UP000335636"/>
    </source>
</evidence>
<keyword evidence="3" id="KW-1185">Reference proteome</keyword>
<accession>A0A5E4D5V7</accession>
<dbReference type="EMBL" id="WJEC01001236">
    <property type="protein sequence ID" value="KAF7479287.1"/>
    <property type="molecule type" value="Genomic_DNA"/>
</dbReference>
<dbReference type="EMBL" id="CABDUW010003536">
    <property type="protein sequence ID" value="VTJ89398.1"/>
    <property type="molecule type" value="Genomic_DNA"/>
</dbReference>
<sequence>MLGFQTLLVSLNEGYCILGLGLGIHTNEEYKTQPSMKYSLPGIQDSTWIMEGVSKAQLY</sequence>
<name>A0A5E4D5V7_MARMO</name>
<protein>
    <submittedName>
        <fullName evidence="2">Uncharacterized protein</fullName>
    </submittedName>
</protein>
<evidence type="ECO:0000313" key="1">
    <source>
        <dbReference type="EMBL" id="KAF7479287.1"/>
    </source>
</evidence>
<reference evidence="2 3" key="1">
    <citation type="submission" date="2019-04" db="EMBL/GenBank/DDBJ databases">
        <authorList>
            <person name="Alioto T."/>
            <person name="Alioto T."/>
        </authorList>
    </citation>
    <scope>NUCLEOTIDE SEQUENCE [LARGE SCALE GENOMIC DNA]</scope>
</reference>
<proteinExistence type="predicted"/>
<organism evidence="2 3">
    <name type="scientific">Marmota monax</name>
    <name type="common">Woodchuck</name>
    <dbReference type="NCBI Taxonomy" id="9995"/>
    <lineage>
        <taxon>Eukaryota</taxon>
        <taxon>Metazoa</taxon>
        <taxon>Chordata</taxon>
        <taxon>Craniata</taxon>
        <taxon>Vertebrata</taxon>
        <taxon>Euteleostomi</taxon>
        <taxon>Mammalia</taxon>
        <taxon>Eutheria</taxon>
        <taxon>Euarchontoglires</taxon>
        <taxon>Glires</taxon>
        <taxon>Rodentia</taxon>
        <taxon>Sciuromorpha</taxon>
        <taxon>Sciuridae</taxon>
        <taxon>Xerinae</taxon>
        <taxon>Marmotini</taxon>
        <taxon>Marmota</taxon>
    </lineage>
</organism>
<reference evidence="1" key="2">
    <citation type="submission" date="2020-08" db="EMBL/GenBank/DDBJ databases">
        <authorList>
            <person name="Shumante A."/>
            <person name="Zimin A.V."/>
            <person name="Puiu D."/>
            <person name="Salzberg S.L."/>
        </authorList>
    </citation>
    <scope>NUCLEOTIDE SEQUENCE</scope>
    <source>
        <strain evidence="1">WC2-LM</strain>
        <tissue evidence="1">Liver</tissue>
    </source>
</reference>
<dbReference type="AlphaFoldDB" id="A0A5E4D5V7"/>
<dbReference type="Proteomes" id="UP000662637">
    <property type="component" value="Unassembled WGS sequence"/>
</dbReference>
<evidence type="ECO:0000313" key="2">
    <source>
        <dbReference type="EMBL" id="VTJ89398.1"/>
    </source>
</evidence>
<gene>
    <name evidence="1" type="ORF">GHT09_009605</name>
    <name evidence="2" type="ORF">MONAX_5E030021</name>
</gene>
<dbReference type="Proteomes" id="UP000335636">
    <property type="component" value="Unassembled WGS sequence"/>
</dbReference>